<accession>A0ABT0QYE2</accession>
<dbReference type="Pfam" id="PF01734">
    <property type="entry name" value="Patatin"/>
    <property type="match status" value="1"/>
</dbReference>
<keyword evidence="1 4" id="KW-0378">Hydrolase</keyword>
<gene>
    <name evidence="6" type="ORF">Bequi_02260</name>
</gene>
<keyword evidence="3 4" id="KW-0443">Lipid metabolism</keyword>
<evidence type="ECO:0000313" key="6">
    <source>
        <dbReference type="EMBL" id="MCL6422223.1"/>
    </source>
</evidence>
<dbReference type="InterPro" id="IPR016035">
    <property type="entry name" value="Acyl_Trfase/lysoPLipase"/>
</dbReference>
<reference evidence="6" key="1">
    <citation type="submission" date="2022-02" db="EMBL/GenBank/DDBJ databases">
        <authorList>
            <person name="Lee M."/>
            <person name="Kim S.-J."/>
            <person name="Jung M.-Y."/>
        </authorList>
    </citation>
    <scope>NUCLEOTIDE SEQUENCE</scope>
    <source>
        <strain evidence="6">JHP9</strain>
    </source>
</reference>
<dbReference type="RefSeq" id="WP_249736377.1">
    <property type="nucleotide sequence ID" value="NZ_JAKNCJ010000001.1"/>
</dbReference>
<evidence type="ECO:0000256" key="2">
    <source>
        <dbReference type="ARBA" id="ARBA00022963"/>
    </source>
</evidence>
<feature type="active site" description="Proton acceptor" evidence="4">
    <location>
        <position position="152"/>
    </location>
</feature>
<dbReference type="PROSITE" id="PS51635">
    <property type="entry name" value="PNPLA"/>
    <property type="match status" value="1"/>
</dbReference>
<dbReference type="SUPFAM" id="SSF52151">
    <property type="entry name" value="FabD/lysophospholipase-like"/>
    <property type="match status" value="1"/>
</dbReference>
<evidence type="ECO:0000313" key="7">
    <source>
        <dbReference type="Proteomes" id="UP001203761"/>
    </source>
</evidence>
<dbReference type="InterPro" id="IPR050301">
    <property type="entry name" value="NTE"/>
</dbReference>
<comment type="caution">
    <text evidence="4">Lacks conserved residue(s) required for the propagation of feature annotation.</text>
</comment>
<proteinExistence type="predicted"/>
<evidence type="ECO:0000256" key="4">
    <source>
        <dbReference type="PROSITE-ProRule" id="PRU01161"/>
    </source>
</evidence>
<dbReference type="PANTHER" id="PTHR14226">
    <property type="entry name" value="NEUROPATHY TARGET ESTERASE/SWISS CHEESE D.MELANOGASTER"/>
    <property type="match status" value="1"/>
</dbReference>
<feature type="active site" description="Nucleophile" evidence="4">
    <location>
        <position position="38"/>
    </location>
</feature>
<keyword evidence="2 4" id="KW-0442">Lipid degradation</keyword>
<name>A0ABT0QYE2_9MICO</name>
<protein>
    <recommendedName>
        <fullName evidence="5">PNPLA domain-containing protein</fullName>
    </recommendedName>
</protein>
<dbReference type="EMBL" id="JAKNCJ010000001">
    <property type="protein sequence ID" value="MCL6422223.1"/>
    <property type="molecule type" value="Genomic_DNA"/>
</dbReference>
<evidence type="ECO:0000256" key="3">
    <source>
        <dbReference type="ARBA" id="ARBA00023098"/>
    </source>
</evidence>
<dbReference type="InterPro" id="IPR002641">
    <property type="entry name" value="PNPLA_dom"/>
</dbReference>
<organism evidence="6 7">
    <name type="scientific">Brachybacterium equifaecis</name>
    <dbReference type="NCBI Taxonomy" id="2910770"/>
    <lineage>
        <taxon>Bacteria</taxon>
        <taxon>Bacillati</taxon>
        <taxon>Actinomycetota</taxon>
        <taxon>Actinomycetes</taxon>
        <taxon>Micrococcales</taxon>
        <taxon>Dermabacteraceae</taxon>
        <taxon>Brachybacterium</taxon>
    </lineage>
</organism>
<feature type="domain" description="PNPLA" evidence="5">
    <location>
        <begin position="5"/>
        <end position="165"/>
    </location>
</feature>
<comment type="caution">
    <text evidence="6">The sequence shown here is derived from an EMBL/GenBank/DDBJ whole genome shotgun (WGS) entry which is preliminary data.</text>
</comment>
<dbReference type="Gene3D" id="3.40.1090.10">
    <property type="entry name" value="Cytosolic phospholipase A2 catalytic domain"/>
    <property type="match status" value="1"/>
</dbReference>
<evidence type="ECO:0000259" key="5">
    <source>
        <dbReference type="PROSITE" id="PS51635"/>
    </source>
</evidence>
<feature type="short sequence motif" description="GXSXG" evidence="4">
    <location>
        <begin position="36"/>
        <end position="40"/>
    </location>
</feature>
<dbReference type="Proteomes" id="UP001203761">
    <property type="component" value="Unassembled WGS sequence"/>
</dbReference>
<sequence length="260" mass="27794">MKIELVLGAGSAHGLAHIGVIRALEERGHEIVAVHGCSMGALIGTAWAAGKLDVLEQMADAARLRDLARLVDLSLTSAGVLAGQRIGRLLEDLFAQTLLEELAVPTRIVATDMNTWEPVEFTSGPSIEAVRASIGVPGLFSPIVAGERVVADGTLVLPLPIPDVRRPEVDEVLAVSVLGPPADPLWDETQPITRRHAPKYVMSALTLAQHSIEVQIIRQHPDAIVLEIPVQSTSLSYHRSREIAASGRLVAREFLPAVGL</sequence>
<keyword evidence="7" id="KW-1185">Reference proteome</keyword>
<evidence type="ECO:0000256" key="1">
    <source>
        <dbReference type="ARBA" id="ARBA00022801"/>
    </source>
</evidence>
<dbReference type="PANTHER" id="PTHR14226:SF76">
    <property type="entry name" value="NTE FAMILY PROTEIN RSSA"/>
    <property type="match status" value="1"/>
</dbReference>